<protein>
    <submittedName>
        <fullName evidence="1">Uncharacterized protein</fullName>
    </submittedName>
</protein>
<proteinExistence type="predicted"/>
<sequence length="34" mass="3736">MHLAELSTASDLNIISKVIELISKLLTLIEKVAK</sequence>
<name>A0A6I8MI51_9CORY</name>
<gene>
    <name evidence="1" type="ORF">FRC0190_01979</name>
</gene>
<organism evidence="1 2">
    <name type="scientific">Corynebacterium rouxii</name>
    <dbReference type="NCBI Taxonomy" id="2719119"/>
    <lineage>
        <taxon>Bacteria</taxon>
        <taxon>Bacillati</taxon>
        <taxon>Actinomycetota</taxon>
        <taxon>Actinomycetes</taxon>
        <taxon>Mycobacteriales</taxon>
        <taxon>Corynebacteriaceae</taxon>
        <taxon>Corynebacterium</taxon>
    </lineage>
</organism>
<evidence type="ECO:0000313" key="1">
    <source>
        <dbReference type="EMBL" id="VZH86042.1"/>
    </source>
</evidence>
<dbReference type="EMBL" id="LR738855">
    <property type="protein sequence ID" value="VZH86042.1"/>
    <property type="molecule type" value="Genomic_DNA"/>
</dbReference>
<accession>A0A6I8MI51</accession>
<reference evidence="1 2" key="1">
    <citation type="submission" date="2019-11" db="EMBL/GenBank/DDBJ databases">
        <authorList>
            <person name="Brisse S."/>
        </authorList>
    </citation>
    <scope>NUCLEOTIDE SEQUENCE [LARGE SCALE GENOMIC DNA]</scope>
    <source>
        <strain evidence="1">FRC0190</strain>
    </source>
</reference>
<evidence type="ECO:0000313" key="2">
    <source>
        <dbReference type="Proteomes" id="UP000423525"/>
    </source>
</evidence>
<dbReference type="Proteomes" id="UP000423525">
    <property type="component" value="Chromosome"/>
</dbReference>
<dbReference type="KEGG" id="crf:FRC0190_01979"/>
<dbReference type="AlphaFoldDB" id="A0A6I8MI51"/>